<organism evidence="1 2">
    <name type="scientific">Entomophthora muscae</name>
    <dbReference type="NCBI Taxonomy" id="34485"/>
    <lineage>
        <taxon>Eukaryota</taxon>
        <taxon>Fungi</taxon>
        <taxon>Fungi incertae sedis</taxon>
        <taxon>Zoopagomycota</taxon>
        <taxon>Entomophthoromycotina</taxon>
        <taxon>Entomophthoromycetes</taxon>
        <taxon>Entomophthorales</taxon>
        <taxon>Entomophthoraceae</taxon>
        <taxon>Entomophthora</taxon>
    </lineage>
</organism>
<gene>
    <name evidence="1" type="ORF">DSO57_1007825</name>
</gene>
<dbReference type="Proteomes" id="UP001165960">
    <property type="component" value="Unassembled WGS sequence"/>
</dbReference>
<sequence length="182" mass="20279">MFRSLYCIIPIITQLWFLIVCSISYNVEEIPITLRFFSIVGACVPGILNLVVLLLDPAFAAAFEAILRNRNIKVPRFLDSRLPTEKLPPPPCPLPDLVLPGNIDQVGYVAPLPRISPAVHSITPEPSTHCFLSNFLSCFRPHPSEEDSRLQTENPLMALLSPFATPSDYQCTREAASFIKCI</sequence>
<dbReference type="EMBL" id="QTSX02005703">
    <property type="protein sequence ID" value="KAJ9058886.1"/>
    <property type="molecule type" value="Genomic_DNA"/>
</dbReference>
<proteinExistence type="predicted"/>
<reference evidence="1" key="1">
    <citation type="submission" date="2022-04" db="EMBL/GenBank/DDBJ databases">
        <title>Genome of the entomopathogenic fungus Entomophthora muscae.</title>
        <authorList>
            <person name="Elya C."/>
            <person name="Lovett B.R."/>
            <person name="Lee E."/>
            <person name="Macias A.M."/>
            <person name="Hajek A.E."/>
            <person name="De Bivort B.L."/>
            <person name="Kasson M.T."/>
            <person name="De Fine Licht H.H."/>
            <person name="Stajich J.E."/>
        </authorList>
    </citation>
    <scope>NUCLEOTIDE SEQUENCE</scope>
    <source>
        <strain evidence="1">Berkeley</strain>
    </source>
</reference>
<keyword evidence="2" id="KW-1185">Reference proteome</keyword>
<evidence type="ECO:0000313" key="1">
    <source>
        <dbReference type="EMBL" id="KAJ9058886.1"/>
    </source>
</evidence>
<accession>A0ACC2S9B4</accession>
<name>A0ACC2S9B4_9FUNG</name>
<comment type="caution">
    <text evidence="1">The sequence shown here is derived from an EMBL/GenBank/DDBJ whole genome shotgun (WGS) entry which is preliminary data.</text>
</comment>
<evidence type="ECO:0000313" key="2">
    <source>
        <dbReference type="Proteomes" id="UP001165960"/>
    </source>
</evidence>
<protein>
    <submittedName>
        <fullName evidence="1">Uncharacterized protein</fullName>
    </submittedName>
</protein>